<dbReference type="InterPro" id="IPR019494">
    <property type="entry name" value="FIST_C"/>
</dbReference>
<dbReference type="EMBL" id="MPIN01000011">
    <property type="protein sequence ID" value="OJH36235.1"/>
    <property type="molecule type" value="Genomic_DNA"/>
</dbReference>
<accession>A0A1L9B1U4</accession>
<evidence type="ECO:0000259" key="2">
    <source>
        <dbReference type="SMART" id="SM01204"/>
    </source>
</evidence>
<evidence type="ECO:0000259" key="1">
    <source>
        <dbReference type="SMART" id="SM00897"/>
    </source>
</evidence>
<dbReference type="SMART" id="SM00897">
    <property type="entry name" value="FIST"/>
    <property type="match status" value="1"/>
</dbReference>
<dbReference type="RefSeq" id="WP_071902728.1">
    <property type="nucleotide sequence ID" value="NZ_MPIN01000011.1"/>
</dbReference>
<protein>
    <recommendedName>
        <fullName evidence="5">Histidine kinase</fullName>
    </recommendedName>
</protein>
<dbReference type="Pfam" id="PF08495">
    <property type="entry name" value="FIST"/>
    <property type="match status" value="1"/>
</dbReference>
<dbReference type="AlphaFoldDB" id="A0A1L9B1U4"/>
<evidence type="ECO:0008006" key="5">
    <source>
        <dbReference type="Google" id="ProtNLM"/>
    </source>
</evidence>
<dbReference type="OrthoDB" id="179842at2"/>
<feature type="domain" description="FIST" evidence="1">
    <location>
        <begin position="33"/>
        <end position="227"/>
    </location>
</feature>
<organism evidence="3 4">
    <name type="scientific">Cystobacter ferrugineus</name>
    <dbReference type="NCBI Taxonomy" id="83449"/>
    <lineage>
        <taxon>Bacteria</taxon>
        <taxon>Pseudomonadati</taxon>
        <taxon>Myxococcota</taxon>
        <taxon>Myxococcia</taxon>
        <taxon>Myxococcales</taxon>
        <taxon>Cystobacterineae</taxon>
        <taxon>Archangiaceae</taxon>
        <taxon>Cystobacter</taxon>
    </lineage>
</organism>
<reference evidence="4" key="1">
    <citation type="submission" date="2016-11" db="EMBL/GenBank/DDBJ databases">
        <authorList>
            <person name="Shukria A."/>
            <person name="Stevens D.C."/>
        </authorList>
    </citation>
    <scope>NUCLEOTIDE SEQUENCE [LARGE SCALE GENOMIC DNA]</scope>
    <source>
        <strain evidence="4">Cbfe23</strain>
    </source>
</reference>
<gene>
    <name evidence="3" type="ORF">BON30_34310</name>
</gene>
<name>A0A1L9B1U4_9BACT</name>
<reference evidence="3 4" key="2">
    <citation type="submission" date="2016-12" db="EMBL/GenBank/DDBJ databases">
        <title>Draft Genome Sequence of Cystobacter ferrugineus Strain Cbfe23.</title>
        <authorList>
            <person name="Akbar S."/>
            <person name="Dowd S.E."/>
            <person name="Stevens D.C."/>
        </authorList>
    </citation>
    <scope>NUCLEOTIDE SEQUENCE [LARGE SCALE GENOMIC DNA]</scope>
    <source>
        <strain evidence="3 4">Cbfe23</strain>
    </source>
</reference>
<dbReference type="PANTHER" id="PTHR40252:SF2">
    <property type="entry name" value="BLR0328 PROTEIN"/>
    <property type="match status" value="1"/>
</dbReference>
<dbReference type="Proteomes" id="UP000182229">
    <property type="component" value="Unassembled WGS sequence"/>
</dbReference>
<dbReference type="InterPro" id="IPR013702">
    <property type="entry name" value="FIST_domain_N"/>
</dbReference>
<dbReference type="SMART" id="SM01204">
    <property type="entry name" value="FIST_C"/>
    <property type="match status" value="1"/>
</dbReference>
<comment type="caution">
    <text evidence="3">The sequence shown here is derived from an EMBL/GenBank/DDBJ whole genome shotgun (WGS) entry which is preliminary data.</text>
</comment>
<feature type="domain" description="FIST C-domain" evidence="2">
    <location>
        <begin position="228"/>
        <end position="377"/>
    </location>
</feature>
<proteinExistence type="predicted"/>
<evidence type="ECO:0000313" key="3">
    <source>
        <dbReference type="EMBL" id="OJH36235.1"/>
    </source>
</evidence>
<keyword evidence="4" id="KW-1185">Reference proteome</keyword>
<dbReference type="PANTHER" id="PTHR40252">
    <property type="entry name" value="BLR0328 PROTEIN"/>
    <property type="match status" value="1"/>
</dbReference>
<evidence type="ECO:0000313" key="4">
    <source>
        <dbReference type="Proteomes" id="UP000182229"/>
    </source>
</evidence>
<sequence length="399" mass="41471">MTVSIGVGVGHAQDAKQAVRDAVERARAGLSGAPIQAAYLTATVDYEAADVHATFRELLPEVALHGVTTSLGVLTPEGVQNEGHGALAVMLFGGPPGMAFVASSLEEDGRRAGEAAARALVRQAGGRQPRVILFNASPGQEEAMLAGIASVCPDAPCSGGSAADHAIAGQWSVFTLEGPVRSGVSLLGIFGEVRCGTALSVPYTPTSTRARATNSEGRTLLTLDEQPAAQVLGRWMEGAIDEQLRSGGNILAQTALRPIAVRRGLGQQDHYITVHPAHIHAERGSVDIFANIEPRDEVCLMTGTPEGLVNEVAHLIDMTLARGGLTAREVKGAALIFCAGCAGALGPRIDEGLRTFARLLPGVPMLGLCTFGEQGHVPGLGNVHQDLSLSLTLFADERP</sequence>
<dbReference type="STRING" id="83449.BON30_34310"/>
<dbReference type="Pfam" id="PF10442">
    <property type="entry name" value="FIST_C"/>
    <property type="match status" value="1"/>
</dbReference>